<keyword evidence="3" id="KW-1185">Reference proteome</keyword>
<feature type="region of interest" description="Disordered" evidence="1">
    <location>
        <begin position="1"/>
        <end position="131"/>
    </location>
</feature>
<sequence>MDVKEGDGETSKKKVRPAVQLYRPGMLKTGTDITVNKPKVEHRNVNVNSSNVLNANSKRPPKVPLTDNSYKQKQYQGTSGCSDAQSVRLGSRYSSTRGRGRGRGGGGRRDRNFDEHSLECNSISSIDGNFT</sequence>
<feature type="compositionally biased region" description="Polar residues" evidence="1">
    <location>
        <begin position="66"/>
        <end position="85"/>
    </location>
</feature>
<dbReference type="Proteomes" id="UP000274131">
    <property type="component" value="Unassembled WGS sequence"/>
</dbReference>
<evidence type="ECO:0000256" key="1">
    <source>
        <dbReference type="SAM" id="MobiDB-lite"/>
    </source>
</evidence>
<feature type="compositionally biased region" description="Polar residues" evidence="1">
    <location>
        <begin position="119"/>
        <end position="131"/>
    </location>
</feature>
<name>A0A158Q9M2_ENTVE</name>
<feature type="compositionally biased region" description="Basic and acidic residues" evidence="1">
    <location>
        <begin position="107"/>
        <end position="118"/>
    </location>
</feature>
<proteinExistence type="predicted"/>
<gene>
    <name evidence="2" type="ORF">EVEC_LOCUS2192</name>
</gene>
<evidence type="ECO:0000313" key="2">
    <source>
        <dbReference type="EMBL" id="VDD87049.1"/>
    </source>
</evidence>
<accession>A0A158Q9M2</accession>
<evidence type="ECO:0000313" key="4">
    <source>
        <dbReference type="WBParaSite" id="EVEC_0000248401-mRNA-1"/>
    </source>
</evidence>
<protein>
    <submittedName>
        <fullName evidence="4">SUZ domain-containing protein</fullName>
    </submittedName>
</protein>
<dbReference type="OrthoDB" id="5876835at2759"/>
<dbReference type="WBParaSite" id="EVEC_0000248401-mRNA-1">
    <property type="protein sequence ID" value="EVEC_0000248401-mRNA-1"/>
    <property type="gene ID" value="EVEC_0000248401"/>
</dbReference>
<dbReference type="EMBL" id="UXUI01007336">
    <property type="protein sequence ID" value="VDD87049.1"/>
    <property type="molecule type" value="Genomic_DNA"/>
</dbReference>
<feature type="compositionally biased region" description="Basic and acidic residues" evidence="1">
    <location>
        <begin position="1"/>
        <end position="12"/>
    </location>
</feature>
<reference evidence="2 3" key="2">
    <citation type="submission" date="2018-10" db="EMBL/GenBank/DDBJ databases">
        <authorList>
            <consortium name="Pathogen Informatics"/>
        </authorList>
    </citation>
    <scope>NUCLEOTIDE SEQUENCE [LARGE SCALE GENOMIC DNA]</scope>
</reference>
<dbReference type="AlphaFoldDB" id="A0A158Q9M2"/>
<feature type="compositionally biased region" description="Low complexity" evidence="1">
    <location>
        <begin position="45"/>
        <end position="57"/>
    </location>
</feature>
<reference evidence="4" key="1">
    <citation type="submission" date="2016-04" db="UniProtKB">
        <authorList>
            <consortium name="WormBaseParasite"/>
        </authorList>
    </citation>
    <scope>IDENTIFICATION</scope>
</reference>
<evidence type="ECO:0000313" key="3">
    <source>
        <dbReference type="Proteomes" id="UP000274131"/>
    </source>
</evidence>
<organism evidence="4">
    <name type="scientific">Enterobius vermicularis</name>
    <name type="common">Human pinworm</name>
    <dbReference type="NCBI Taxonomy" id="51028"/>
    <lineage>
        <taxon>Eukaryota</taxon>
        <taxon>Metazoa</taxon>
        <taxon>Ecdysozoa</taxon>
        <taxon>Nematoda</taxon>
        <taxon>Chromadorea</taxon>
        <taxon>Rhabditida</taxon>
        <taxon>Spirurina</taxon>
        <taxon>Oxyuridomorpha</taxon>
        <taxon>Oxyuroidea</taxon>
        <taxon>Oxyuridae</taxon>
        <taxon>Enterobius</taxon>
    </lineage>
</organism>